<name>A0A1L3GJV9_SYNAC</name>
<accession>A0A1L3GJV9</accession>
<dbReference type="SUPFAM" id="SSF69819">
    <property type="entry name" value="MTH1598-like"/>
    <property type="match status" value="1"/>
</dbReference>
<protein>
    <recommendedName>
        <fullName evidence="5">Archease domain-containing protein</fullName>
    </recommendedName>
</protein>
<evidence type="ECO:0000256" key="1">
    <source>
        <dbReference type="ARBA" id="ARBA00007963"/>
    </source>
</evidence>
<dbReference type="PANTHER" id="PTHR12682">
    <property type="entry name" value="ARCHEASE"/>
    <property type="match status" value="1"/>
</dbReference>
<evidence type="ECO:0000313" key="6">
    <source>
        <dbReference type="EMBL" id="APG26226.1"/>
    </source>
</evidence>
<evidence type="ECO:0000259" key="5">
    <source>
        <dbReference type="Pfam" id="PF01951"/>
    </source>
</evidence>
<dbReference type="InterPro" id="IPR002804">
    <property type="entry name" value="Archease"/>
</dbReference>
<sequence length="124" mass="13890">MGIEAVAPTCDELFVQAAKALLSILAGQGRAFGDVQERTIEVTAGDMEELLVVWLNELLFMIQARGLWPLDMAVVRIHAGALEVRLRVVPLAANPEREIKAVTYHHLLVTHRHGQWRARVYLDL</sequence>
<evidence type="ECO:0000256" key="3">
    <source>
        <dbReference type="ARBA" id="ARBA00022723"/>
    </source>
</evidence>
<dbReference type="GO" id="GO:0008033">
    <property type="term" value="P:tRNA processing"/>
    <property type="evidence" value="ECO:0007669"/>
    <property type="project" value="UniProtKB-KW"/>
</dbReference>
<evidence type="ECO:0000256" key="4">
    <source>
        <dbReference type="ARBA" id="ARBA00022837"/>
    </source>
</evidence>
<reference evidence="6 7" key="1">
    <citation type="journal article" date="2017" name="Genome Announc.">
        <title>Complete Genome Sequences of Two Acetylene-Fermenting Pelobacter acetylenicus Strains.</title>
        <authorList>
            <person name="Sutton J.M."/>
            <person name="Baesman S.M."/>
            <person name="Fierst J.L."/>
            <person name="Poret-Peterson A.T."/>
            <person name="Oremland R.S."/>
            <person name="Dunlap D.S."/>
            <person name="Akob D.M."/>
        </authorList>
    </citation>
    <scope>NUCLEOTIDE SEQUENCE [LARGE SCALE GENOMIC DNA]</scope>
    <source>
        <strain evidence="6 7">DSM 3247</strain>
    </source>
</reference>
<comment type="similarity">
    <text evidence="1">Belongs to the archease family.</text>
</comment>
<gene>
    <name evidence="6" type="ORF">A7E75_06500</name>
</gene>
<keyword evidence="3" id="KW-0479">Metal-binding</keyword>
<dbReference type="EMBL" id="CP015518">
    <property type="protein sequence ID" value="APG26226.1"/>
    <property type="molecule type" value="Genomic_DNA"/>
</dbReference>
<dbReference type="Gene3D" id="3.55.10.10">
    <property type="entry name" value="Archease domain"/>
    <property type="match status" value="1"/>
</dbReference>
<keyword evidence="7" id="KW-1185">Reference proteome</keyword>
<evidence type="ECO:0000256" key="2">
    <source>
        <dbReference type="ARBA" id="ARBA00022694"/>
    </source>
</evidence>
<dbReference type="Proteomes" id="UP000182264">
    <property type="component" value="Chromosome"/>
</dbReference>
<keyword evidence="2" id="KW-0819">tRNA processing</keyword>
<dbReference type="GO" id="GO:0046872">
    <property type="term" value="F:metal ion binding"/>
    <property type="evidence" value="ECO:0007669"/>
    <property type="project" value="UniProtKB-KW"/>
</dbReference>
<dbReference type="STRING" id="29542.A6070_00435"/>
<feature type="domain" description="Archease" evidence="5">
    <location>
        <begin position="1"/>
        <end position="124"/>
    </location>
</feature>
<dbReference type="InterPro" id="IPR023572">
    <property type="entry name" value="Archease_dom"/>
</dbReference>
<dbReference type="InterPro" id="IPR036820">
    <property type="entry name" value="Archease_dom_sf"/>
</dbReference>
<keyword evidence="4" id="KW-0106">Calcium</keyword>
<proteinExistence type="inferred from homology"/>
<organism evidence="6 7">
    <name type="scientific">Syntrophotalea acetylenica</name>
    <name type="common">Pelobacter acetylenicus</name>
    <dbReference type="NCBI Taxonomy" id="29542"/>
    <lineage>
        <taxon>Bacteria</taxon>
        <taxon>Pseudomonadati</taxon>
        <taxon>Thermodesulfobacteriota</taxon>
        <taxon>Desulfuromonadia</taxon>
        <taxon>Desulfuromonadales</taxon>
        <taxon>Syntrophotaleaceae</taxon>
        <taxon>Syntrophotalea</taxon>
    </lineage>
</organism>
<dbReference type="AlphaFoldDB" id="A0A1L3GJV9"/>
<dbReference type="PANTHER" id="PTHR12682:SF11">
    <property type="entry name" value="PROTEIN ARCHEASE"/>
    <property type="match status" value="1"/>
</dbReference>
<evidence type="ECO:0000313" key="7">
    <source>
        <dbReference type="Proteomes" id="UP000182264"/>
    </source>
</evidence>
<dbReference type="Pfam" id="PF01951">
    <property type="entry name" value="Archease"/>
    <property type="match status" value="1"/>
</dbReference>